<sequence>MVERLRQPSWTARARTRRQFFQSATRIYERPRKKQPNTSTIYKSVETRTRPHCRSAERQNQELRRPGAVRTQDTVVRDEVECSSIIKYATKKKQENSTKFARVLPHMCIDARSASTRCTRSPYKAYKEESSHLRIMDLAQTFCGDSGQLENMPYYVRLYPRSALEKLPASSRPCCPRRLTKSLNHSSVSTSKPTSSRCRCSHFIILFSSRLNLSMALKPAIYWICVLSRFRPMSSISDRLSSLWRSSRTSCQLFASTCAASFWTWCWSTFSTRAASSWANCRRGTIASRGLRLSCSCSVPPEEMVDQLGAAMVAACDAAMTRTSRRRRREPVYWWTEEIAGPRGAYLRVRRLAQRARGRQDWNTRCAEYVAAKRRLSASIEAGKRRCWNLLCEEVDRDTWGRPYEIVMSRLRGPRVQPPSSPSLVRRTVATLFPVVIEEPIPPPAVPDGEMAPGVSLEELRRACRKVKEHTAPGPDGVPNAALKIAYGAYGT</sequence>
<name>A0A6H5IQU5_9HYME</name>
<dbReference type="OrthoDB" id="8067821at2759"/>
<accession>A0A6H5IQU5</accession>
<evidence type="ECO:0008006" key="5">
    <source>
        <dbReference type="Google" id="ProtNLM"/>
    </source>
</evidence>
<dbReference type="AlphaFoldDB" id="A0A6H5IQU5"/>
<dbReference type="Proteomes" id="UP000479190">
    <property type="component" value="Unassembled WGS sequence"/>
</dbReference>
<evidence type="ECO:0000256" key="1">
    <source>
        <dbReference type="SAM" id="MobiDB-lite"/>
    </source>
</evidence>
<keyword evidence="4" id="KW-1185">Reference proteome</keyword>
<dbReference type="EMBL" id="CADCXV010001046">
    <property type="protein sequence ID" value="CAB0040727.1"/>
    <property type="molecule type" value="Genomic_DNA"/>
</dbReference>
<dbReference type="EMBL" id="CADCXV010001046">
    <property type="protein sequence ID" value="CAB0040725.1"/>
    <property type="molecule type" value="Genomic_DNA"/>
</dbReference>
<evidence type="ECO:0000313" key="2">
    <source>
        <dbReference type="EMBL" id="CAB0040725.1"/>
    </source>
</evidence>
<organism evidence="3 4">
    <name type="scientific">Trichogramma brassicae</name>
    <dbReference type="NCBI Taxonomy" id="86971"/>
    <lineage>
        <taxon>Eukaryota</taxon>
        <taxon>Metazoa</taxon>
        <taxon>Ecdysozoa</taxon>
        <taxon>Arthropoda</taxon>
        <taxon>Hexapoda</taxon>
        <taxon>Insecta</taxon>
        <taxon>Pterygota</taxon>
        <taxon>Neoptera</taxon>
        <taxon>Endopterygota</taxon>
        <taxon>Hymenoptera</taxon>
        <taxon>Apocrita</taxon>
        <taxon>Proctotrupomorpha</taxon>
        <taxon>Chalcidoidea</taxon>
        <taxon>Trichogrammatidae</taxon>
        <taxon>Trichogramma</taxon>
    </lineage>
</organism>
<protein>
    <recommendedName>
        <fullName evidence="5">Reverse transcriptase domain-containing protein</fullName>
    </recommendedName>
</protein>
<proteinExistence type="predicted"/>
<feature type="compositionally biased region" description="Basic and acidic residues" evidence="1">
    <location>
        <begin position="46"/>
        <end position="65"/>
    </location>
</feature>
<evidence type="ECO:0000313" key="3">
    <source>
        <dbReference type="EMBL" id="CAB0040727.1"/>
    </source>
</evidence>
<reference evidence="3 4" key="1">
    <citation type="submission" date="2020-02" db="EMBL/GenBank/DDBJ databases">
        <authorList>
            <person name="Ferguson B K."/>
        </authorList>
    </citation>
    <scope>NUCLEOTIDE SEQUENCE [LARGE SCALE GENOMIC DNA]</scope>
</reference>
<feature type="region of interest" description="Disordered" evidence="1">
    <location>
        <begin position="46"/>
        <end position="69"/>
    </location>
</feature>
<evidence type="ECO:0000313" key="4">
    <source>
        <dbReference type="Proteomes" id="UP000479190"/>
    </source>
</evidence>
<gene>
    <name evidence="2" type="ORF">TBRA_LOCUS12419</name>
    <name evidence="3" type="ORF">TBRA_LOCUS12421</name>
</gene>